<protein>
    <submittedName>
        <fullName evidence="3">Uncharacterized protein</fullName>
    </submittedName>
</protein>
<dbReference type="RefSeq" id="XP_018697374.1">
    <property type="nucleotide sequence ID" value="XM_018834750.1"/>
</dbReference>
<feature type="compositionally biased region" description="Basic and acidic residues" evidence="2">
    <location>
        <begin position="252"/>
        <end position="264"/>
    </location>
</feature>
<feature type="region of interest" description="Disordered" evidence="2">
    <location>
        <begin position="139"/>
        <end position="325"/>
    </location>
</feature>
<dbReference type="GeneID" id="30007404"/>
<accession>A0A178ZW90</accession>
<feature type="region of interest" description="Disordered" evidence="2">
    <location>
        <begin position="39"/>
        <end position="59"/>
    </location>
</feature>
<sequence length="483" mass="54270">MSSLYSGDHGEGGSARASSKSIGQAMQRTREWMAAYQTGSGDLTASNSSHSPFTNQNDDLDLDSLFRRLDRYTAEMQEVEDRLKRARSVSEKSEGINIKRFSFEGSPSLEATEPLPTFEVPSTSYPAYEWKPGQITSITTSSEQALTAPLARAAPQNSLRTRTPPPDQDAFREASQTPVYGNWKQPAGQQILPTKLALKRSSSRYSERGESYAEHSHQIFAFKRQSPSPPTEGSLHASSPHKNQDLAQLPERLIEDHSDYHQYDFSEDDEPGPAIPRSWTAPPRTSSMKQPNKETRREEEATSPPRPMARRRMTTSDARPSIRNGGLWSSQAAELFAQGDEPPVPALSQSTSIATLNSNPPMTPLLLSDPREDQARREMESFAIQDGPETLEHRYKKRRPPLLNLFDSDDEEDQQSVSTTLELDNSSLLDANDDRSVPPRRRRRSIFSIFQRRSPVEKLIDMYFDDEPEEKVAPSKASARSRK</sequence>
<reference evidence="3 4" key="1">
    <citation type="submission" date="2016-04" db="EMBL/GenBank/DDBJ databases">
        <title>Draft genome of Fonsecaea erecta CBS 125763.</title>
        <authorList>
            <person name="Weiss V.A."/>
            <person name="Vicente V.A."/>
            <person name="Raittz R.T."/>
            <person name="Moreno L.F."/>
            <person name="De Souza E.M."/>
            <person name="Pedrosa F.O."/>
            <person name="Steffens M.B."/>
            <person name="Faoro H."/>
            <person name="Tadra-Sfeir M.Z."/>
            <person name="Najafzadeh M.J."/>
            <person name="Felipe M.S."/>
            <person name="Teixeira M."/>
            <person name="Sun J."/>
            <person name="Xi L."/>
            <person name="Gomes R."/>
            <person name="De Azevedo C.M."/>
            <person name="Salgado C.G."/>
            <person name="Da Silva M.B."/>
            <person name="Nascimento M.F."/>
            <person name="Queiroz-Telles F."/>
            <person name="Attili D.S."/>
            <person name="Gorbushina A."/>
        </authorList>
    </citation>
    <scope>NUCLEOTIDE SEQUENCE [LARGE SCALE GENOMIC DNA]</scope>
    <source>
        <strain evidence="3 4">CBS 125763</strain>
    </source>
</reference>
<feature type="region of interest" description="Disordered" evidence="2">
    <location>
        <begin position="463"/>
        <end position="483"/>
    </location>
</feature>
<feature type="coiled-coil region" evidence="1">
    <location>
        <begin position="62"/>
        <end position="89"/>
    </location>
</feature>
<evidence type="ECO:0000256" key="1">
    <source>
        <dbReference type="SAM" id="Coils"/>
    </source>
</evidence>
<feature type="compositionally biased region" description="Low complexity" evidence="2">
    <location>
        <begin position="421"/>
        <end position="430"/>
    </location>
</feature>
<dbReference type="AlphaFoldDB" id="A0A178ZW90"/>
<feature type="compositionally biased region" description="Polar residues" evidence="2">
    <location>
        <begin position="39"/>
        <end position="57"/>
    </location>
</feature>
<evidence type="ECO:0000256" key="2">
    <source>
        <dbReference type="SAM" id="MobiDB-lite"/>
    </source>
</evidence>
<keyword evidence="1" id="KW-0175">Coiled coil</keyword>
<feature type="compositionally biased region" description="Basic and acidic residues" evidence="2">
    <location>
        <begin position="291"/>
        <end position="300"/>
    </location>
</feature>
<feature type="region of interest" description="Disordered" evidence="2">
    <location>
        <begin position="339"/>
        <end position="444"/>
    </location>
</feature>
<evidence type="ECO:0000313" key="4">
    <source>
        <dbReference type="Proteomes" id="UP000078343"/>
    </source>
</evidence>
<feature type="compositionally biased region" description="Basic and acidic residues" evidence="2">
    <location>
        <begin position="205"/>
        <end position="217"/>
    </location>
</feature>
<dbReference type="EMBL" id="LVYI01000002">
    <property type="protein sequence ID" value="OAP64007.1"/>
    <property type="molecule type" value="Genomic_DNA"/>
</dbReference>
<feature type="compositionally biased region" description="Polar residues" evidence="2">
    <location>
        <begin position="16"/>
        <end position="26"/>
    </location>
</feature>
<name>A0A178ZW90_9EURO</name>
<comment type="caution">
    <text evidence="3">The sequence shown here is derived from an EMBL/GenBank/DDBJ whole genome shotgun (WGS) entry which is preliminary data.</text>
</comment>
<evidence type="ECO:0000313" key="3">
    <source>
        <dbReference type="EMBL" id="OAP64007.1"/>
    </source>
</evidence>
<feature type="region of interest" description="Disordered" evidence="2">
    <location>
        <begin position="1"/>
        <end position="26"/>
    </location>
</feature>
<gene>
    <name evidence="3" type="ORF">AYL99_03234</name>
</gene>
<organism evidence="3 4">
    <name type="scientific">Fonsecaea erecta</name>
    <dbReference type="NCBI Taxonomy" id="1367422"/>
    <lineage>
        <taxon>Eukaryota</taxon>
        <taxon>Fungi</taxon>
        <taxon>Dikarya</taxon>
        <taxon>Ascomycota</taxon>
        <taxon>Pezizomycotina</taxon>
        <taxon>Eurotiomycetes</taxon>
        <taxon>Chaetothyriomycetidae</taxon>
        <taxon>Chaetothyriales</taxon>
        <taxon>Herpotrichiellaceae</taxon>
        <taxon>Fonsecaea</taxon>
    </lineage>
</organism>
<feature type="compositionally biased region" description="Basic and acidic residues" evidence="2">
    <location>
        <begin position="369"/>
        <end position="380"/>
    </location>
</feature>
<keyword evidence="4" id="KW-1185">Reference proteome</keyword>
<dbReference type="OrthoDB" id="4151101at2759"/>
<feature type="compositionally biased region" description="Polar residues" evidence="2">
    <location>
        <begin position="347"/>
        <end position="360"/>
    </location>
</feature>
<dbReference type="Proteomes" id="UP000078343">
    <property type="component" value="Unassembled WGS sequence"/>
</dbReference>
<proteinExistence type="predicted"/>